<proteinExistence type="predicted"/>
<name>A0AAQ3Q5B5_9LILI</name>
<evidence type="ECO:0000256" key="1">
    <source>
        <dbReference type="ARBA" id="ARBA00022737"/>
    </source>
</evidence>
<sequence>MLPRKITATANPTGVFSSPRFPAALLSSTQHPASLHHNASPAFLPSWQPLPPPSAAEDPLPAFVSLLKASSRTVKSVLEAGRLHSRAIKTGHDQDDRARIGLVNLYAKCGSLGLAGKLFDEMRQRDVLAWTILISGHARVGQYEQGLNLFAKMLAEGTPPNCVTLSSVLKCCVACKDLRKGKSVHGWIIRNAIEFDVVLHNSILDLYAKCGTLGFTENVFQTMSEKDAISWNIMISAHLLHGHINRAMDLFRDSPSQDVSSWNTIISGQMEHGYHSIALQILHSMVDKGPVFNQFTYSIALVLASRLAMLDLGKELHCQILRIGYEGDAFIRNALLDMYSKCGDVEASSIFFSGSSDLADGSVAAGISWSSMVAGYVHNGMDEEALKLLRKMFQEGVKVDNYTLTSIAAACSDSGILEQGKQVHCCVEKLGYRFDVFLASAITDMNASNVIKGKGKKRKARSNFLLLKGDRSYTCSREDKAELRREKVPNTHKVCRWAHGLSYKL</sequence>
<evidence type="ECO:0000256" key="2">
    <source>
        <dbReference type="PROSITE-ProRule" id="PRU00708"/>
    </source>
</evidence>
<protein>
    <submittedName>
        <fullName evidence="3">Pentatricopeptide repeat-containing protein</fullName>
    </submittedName>
</protein>
<dbReference type="EMBL" id="CP136891">
    <property type="protein sequence ID" value="WOK96564.1"/>
    <property type="molecule type" value="Genomic_DNA"/>
</dbReference>
<dbReference type="NCBIfam" id="TIGR00756">
    <property type="entry name" value="PPR"/>
    <property type="match status" value="3"/>
</dbReference>
<dbReference type="Pfam" id="PF01535">
    <property type="entry name" value="PPR"/>
    <property type="match status" value="2"/>
</dbReference>
<dbReference type="Gene3D" id="1.25.40.10">
    <property type="entry name" value="Tetratricopeptide repeat domain"/>
    <property type="match status" value="4"/>
</dbReference>
<evidence type="ECO:0000313" key="4">
    <source>
        <dbReference type="Proteomes" id="UP001327560"/>
    </source>
</evidence>
<keyword evidence="4" id="KW-1185">Reference proteome</keyword>
<dbReference type="Pfam" id="PF13041">
    <property type="entry name" value="PPR_2"/>
    <property type="match status" value="2"/>
</dbReference>
<dbReference type="Proteomes" id="UP001327560">
    <property type="component" value="Chromosome 2"/>
</dbReference>
<organism evidence="3 4">
    <name type="scientific">Canna indica</name>
    <name type="common">Indian-shot</name>
    <dbReference type="NCBI Taxonomy" id="4628"/>
    <lineage>
        <taxon>Eukaryota</taxon>
        <taxon>Viridiplantae</taxon>
        <taxon>Streptophyta</taxon>
        <taxon>Embryophyta</taxon>
        <taxon>Tracheophyta</taxon>
        <taxon>Spermatophyta</taxon>
        <taxon>Magnoliopsida</taxon>
        <taxon>Liliopsida</taxon>
        <taxon>Zingiberales</taxon>
        <taxon>Cannaceae</taxon>
        <taxon>Canna</taxon>
    </lineage>
</organism>
<dbReference type="InterPro" id="IPR046960">
    <property type="entry name" value="PPR_At4g14850-like_plant"/>
</dbReference>
<feature type="repeat" description="PPR" evidence="2">
    <location>
        <begin position="365"/>
        <end position="399"/>
    </location>
</feature>
<dbReference type="AlphaFoldDB" id="A0AAQ3Q5B5"/>
<evidence type="ECO:0000313" key="3">
    <source>
        <dbReference type="EMBL" id="WOK96564.1"/>
    </source>
</evidence>
<dbReference type="InterPro" id="IPR011990">
    <property type="entry name" value="TPR-like_helical_dom_sf"/>
</dbReference>
<feature type="repeat" description="PPR" evidence="2">
    <location>
        <begin position="227"/>
        <end position="261"/>
    </location>
</feature>
<dbReference type="PANTHER" id="PTHR47926:SF533">
    <property type="entry name" value="DYW DOMAIN-CONTAINING PROTEIN"/>
    <property type="match status" value="1"/>
</dbReference>
<gene>
    <name evidence="3" type="ORF">Cni_G05271</name>
</gene>
<dbReference type="InterPro" id="IPR002885">
    <property type="entry name" value="PPR_rpt"/>
</dbReference>
<accession>A0AAQ3Q5B5</accession>
<dbReference type="FunFam" id="1.25.40.10:FF:000381">
    <property type="entry name" value="Pentatricopeptide repeat-containing protein"/>
    <property type="match status" value="1"/>
</dbReference>
<dbReference type="GO" id="GO:0009451">
    <property type="term" value="P:RNA modification"/>
    <property type="evidence" value="ECO:0007669"/>
    <property type="project" value="InterPro"/>
</dbReference>
<keyword evidence="1" id="KW-0677">Repeat</keyword>
<dbReference type="PROSITE" id="PS51375">
    <property type="entry name" value="PPR"/>
    <property type="match status" value="3"/>
</dbReference>
<dbReference type="PANTHER" id="PTHR47926">
    <property type="entry name" value="PENTATRICOPEPTIDE REPEAT-CONTAINING PROTEIN"/>
    <property type="match status" value="1"/>
</dbReference>
<feature type="repeat" description="PPR" evidence="2">
    <location>
        <begin position="126"/>
        <end position="160"/>
    </location>
</feature>
<reference evidence="3 4" key="1">
    <citation type="submission" date="2023-10" db="EMBL/GenBank/DDBJ databases">
        <title>Chromosome-scale genome assembly provides insights into flower coloration mechanisms of Canna indica.</title>
        <authorList>
            <person name="Li C."/>
        </authorList>
    </citation>
    <scope>NUCLEOTIDE SEQUENCE [LARGE SCALE GENOMIC DNA]</scope>
    <source>
        <tissue evidence="3">Flower</tissue>
    </source>
</reference>
<dbReference type="GO" id="GO:0003723">
    <property type="term" value="F:RNA binding"/>
    <property type="evidence" value="ECO:0007669"/>
    <property type="project" value="InterPro"/>
</dbReference>